<dbReference type="Proteomes" id="UP001162972">
    <property type="component" value="Chromosome 15Z"/>
</dbReference>
<feature type="compositionally biased region" description="Polar residues" evidence="1">
    <location>
        <begin position="32"/>
        <end position="42"/>
    </location>
</feature>
<proteinExistence type="predicted"/>
<keyword evidence="3" id="KW-1185">Reference proteome</keyword>
<dbReference type="AlphaFoldDB" id="A0AAD6JW40"/>
<protein>
    <submittedName>
        <fullName evidence="2">Uncharacterized protein</fullName>
    </submittedName>
</protein>
<evidence type="ECO:0000313" key="3">
    <source>
        <dbReference type="Proteomes" id="UP001162972"/>
    </source>
</evidence>
<name>A0AAD6JW40_9ROSI</name>
<comment type="caution">
    <text evidence="2">The sequence shown here is derived from an EMBL/GenBank/DDBJ whole genome shotgun (WGS) entry which is preliminary data.</text>
</comment>
<gene>
    <name evidence="2" type="ORF">OIU84_007952</name>
</gene>
<evidence type="ECO:0000256" key="1">
    <source>
        <dbReference type="SAM" id="MobiDB-lite"/>
    </source>
</evidence>
<feature type="region of interest" description="Disordered" evidence="1">
    <location>
        <begin position="25"/>
        <end position="44"/>
    </location>
</feature>
<organism evidence="2 3">
    <name type="scientific">Salix udensis</name>
    <dbReference type="NCBI Taxonomy" id="889485"/>
    <lineage>
        <taxon>Eukaryota</taxon>
        <taxon>Viridiplantae</taxon>
        <taxon>Streptophyta</taxon>
        <taxon>Embryophyta</taxon>
        <taxon>Tracheophyta</taxon>
        <taxon>Spermatophyta</taxon>
        <taxon>Magnoliopsida</taxon>
        <taxon>eudicotyledons</taxon>
        <taxon>Gunneridae</taxon>
        <taxon>Pentapetalae</taxon>
        <taxon>rosids</taxon>
        <taxon>fabids</taxon>
        <taxon>Malpighiales</taxon>
        <taxon>Salicaceae</taxon>
        <taxon>Saliceae</taxon>
        <taxon>Salix</taxon>
    </lineage>
</organism>
<dbReference type="EMBL" id="JAPFFJ010000014">
    <property type="protein sequence ID" value="KAJ6411289.1"/>
    <property type="molecule type" value="Genomic_DNA"/>
</dbReference>
<reference evidence="2 3" key="1">
    <citation type="journal article" date="2023" name="Int. J. Mol. Sci.">
        <title>De Novo Assembly and Annotation of 11 Diverse Shrub Willow (Salix) Genomes Reveals Novel Gene Organization in Sex-Linked Regions.</title>
        <authorList>
            <person name="Hyden B."/>
            <person name="Feng K."/>
            <person name="Yates T.B."/>
            <person name="Jawdy S."/>
            <person name="Cereghino C."/>
            <person name="Smart L.B."/>
            <person name="Muchero W."/>
        </authorList>
    </citation>
    <scope>NUCLEOTIDE SEQUENCE [LARGE SCALE GENOMIC DNA]</scope>
    <source>
        <tissue evidence="2">Shoot tip</tissue>
    </source>
</reference>
<sequence>MIISTGYFRLSRSWSVNHPLPHILDHRHSKPSPAQASTSDSNGRFLPRLFSV</sequence>
<accession>A0AAD6JW40</accession>
<evidence type="ECO:0000313" key="2">
    <source>
        <dbReference type="EMBL" id="KAJ6411289.1"/>
    </source>
</evidence>